<sequence length="133" mass="15498">MGVWYHCFKKATMMICKILKNARVVYVWGSEKKVWLTYVLGASTPVIDLKKYNCPSMLRLKYMFDDRSEANKFSNGFECAGENVKFMKLWMLTNNVFPQPNEDVASELPRMNIFSRDSTTIESPKMVFSRAKK</sequence>
<protein>
    <submittedName>
        <fullName evidence="1">AsIV-cont00150-ORF1</fullName>
    </submittedName>
</protein>
<evidence type="ECO:0000313" key="1">
    <source>
        <dbReference type="EMBL" id="AGQ20242.1"/>
    </source>
</evidence>
<reference evidence="1" key="1">
    <citation type="journal article" date="2013" name="J. Gen. Virol.">
        <title>Ultrastructural and genomic characterization of a second banchine polydnavirus confirms the existence of shared features within this ichnovirus lineage.</title>
        <authorList>
            <person name="Djoumad A."/>
            <person name="Stoltz D."/>
            <person name="Beliveau C."/>
            <person name="Boyle B."/>
            <person name="Kuhn L."/>
            <person name="Cusson M."/>
        </authorList>
    </citation>
    <scope>NUCLEOTIDE SEQUENCE</scope>
</reference>
<proteinExistence type="predicted"/>
<accession>S5DZ07</accession>
<dbReference type="EMBL" id="KC752356">
    <property type="protein sequence ID" value="AGQ20242.1"/>
    <property type="molecule type" value="Genomic_DNA"/>
</dbReference>
<organism evidence="1">
    <name type="scientific">Apophua simplicipes ichnovirus</name>
    <dbReference type="NCBI Taxonomy" id="1329648"/>
    <lineage>
        <taxon>Viruses</taxon>
        <taxon>Viruses incertae sedis</taxon>
        <taxon>Polydnaviriformidae</taxon>
        <taxon>Ichnoviriform</taxon>
    </lineage>
</organism>
<name>S5DZ07_9VIRU</name>